<dbReference type="OMA" id="SINCFIW"/>
<dbReference type="KEGG" id="dfa:DFA_01037"/>
<dbReference type="GeneID" id="14874008"/>
<organism evidence="2 3">
    <name type="scientific">Cavenderia fasciculata</name>
    <name type="common">Slime mold</name>
    <name type="synonym">Dictyostelium fasciculatum</name>
    <dbReference type="NCBI Taxonomy" id="261658"/>
    <lineage>
        <taxon>Eukaryota</taxon>
        <taxon>Amoebozoa</taxon>
        <taxon>Evosea</taxon>
        <taxon>Eumycetozoa</taxon>
        <taxon>Dictyostelia</taxon>
        <taxon>Acytosteliales</taxon>
        <taxon>Cavenderiaceae</taxon>
        <taxon>Cavenderia</taxon>
    </lineage>
</organism>
<evidence type="ECO:0000256" key="1">
    <source>
        <dbReference type="SAM" id="Phobius"/>
    </source>
</evidence>
<feature type="transmembrane region" description="Helical" evidence="1">
    <location>
        <begin position="47"/>
        <end position="69"/>
    </location>
</feature>
<keyword evidence="1" id="KW-0472">Membrane</keyword>
<keyword evidence="1" id="KW-0812">Transmembrane</keyword>
<dbReference type="Proteomes" id="UP000007797">
    <property type="component" value="Unassembled WGS sequence"/>
</dbReference>
<protein>
    <recommendedName>
        <fullName evidence="4">Transmembrane protein</fullName>
    </recommendedName>
</protein>
<accession>F4PQJ5</accession>
<dbReference type="RefSeq" id="XP_004359012.1">
    <property type="nucleotide sequence ID" value="XM_004358955.1"/>
</dbReference>
<evidence type="ECO:0000313" key="2">
    <source>
        <dbReference type="EMBL" id="EGG21162.1"/>
    </source>
</evidence>
<sequence>MESEPLFGERRTQTKAFEWIVGLGVTFFTIFSVAVGVYFGIKTAPRYLVLVVSLIFVFLSTALLIKWYRDTDDMINPKFKWLVALLLLCTILVGIAVNVSVWAKLPPPQPVCNGLYLTSSQTCIPYYNKTACAEPLGCYQIDVGAKQITCISCYPSCGSSESSSSDAPVNGTHNGEILELDVVF</sequence>
<reference evidence="3" key="1">
    <citation type="journal article" date="2011" name="Genome Res.">
        <title>Phylogeny-wide analysis of social amoeba genomes highlights ancient origins for complex intercellular communication.</title>
        <authorList>
            <person name="Heidel A.J."/>
            <person name="Lawal H.M."/>
            <person name="Felder M."/>
            <person name="Schilde C."/>
            <person name="Helps N.R."/>
            <person name="Tunggal B."/>
            <person name="Rivero F."/>
            <person name="John U."/>
            <person name="Schleicher M."/>
            <person name="Eichinger L."/>
            <person name="Platzer M."/>
            <person name="Noegel A.A."/>
            <person name="Schaap P."/>
            <person name="Gloeckner G."/>
        </authorList>
    </citation>
    <scope>NUCLEOTIDE SEQUENCE [LARGE SCALE GENOMIC DNA]</scope>
    <source>
        <strain evidence="3">SH3</strain>
    </source>
</reference>
<proteinExistence type="predicted"/>
<dbReference type="OrthoDB" id="17800at2759"/>
<dbReference type="AlphaFoldDB" id="F4PQJ5"/>
<feature type="transmembrane region" description="Helical" evidence="1">
    <location>
        <begin position="20"/>
        <end position="41"/>
    </location>
</feature>
<evidence type="ECO:0008006" key="4">
    <source>
        <dbReference type="Google" id="ProtNLM"/>
    </source>
</evidence>
<dbReference type="EMBL" id="GL883010">
    <property type="protein sequence ID" value="EGG21162.1"/>
    <property type="molecule type" value="Genomic_DNA"/>
</dbReference>
<name>F4PQJ5_CACFS</name>
<dbReference type="Pfam" id="PF10856">
    <property type="entry name" value="DUF2678"/>
    <property type="match status" value="1"/>
</dbReference>
<evidence type="ECO:0000313" key="3">
    <source>
        <dbReference type="Proteomes" id="UP000007797"/>
    </source>
</evidence>
<dbReference type="InterPro" id="IPR022564">
    <property type="entry name" value="DUF2678"/>
</dbReference>
<gene>
    <name evidence="2" type="ORF">DFA_01037</name>
</gene>
<feature type="transmembrane region" description="Helical" evidence="1">
    <location>
        <begin position="81"/>
        <end position="103"/>
    </location>
</feature>
<keyword evidence="3" id="KW-1185">Reference proteome</keyword>
<keyword evidence="1" id="KW-1133">Transmembrane helix</keyword>